<accession>A0AAD1X4X1</accession>
<name>A0AAD1X4X1_EUPCR</name>
<reference evidence="1" key="1">
    <citation type="submission" date="2023-07" db="EMBL/GenBank/DDBJ databases">
        <authorList>
            <consortium name="AG Swart"/>
            <person name="Singh M."/>
            <person name="Singh A."/>
            <person name="Seah K."/>
            <person name="Emmerich C."/>
        </authorList>
    </citation>
    <scope>NUCLEOTIDE SEQUENCE</scope>
    <source>
        <strain evidence="1">DP1</strain>
    </source>
</reference>
<comment type="caution">
    <text evidence="1">The sequence shown here is derived from an EMBL/GenBank/DDBJ whole genome shotgun (WGS) entry which is preliminary data.</text>
</comment>
<evidence type="ECO:0000313" key="1">
    <source>
        <dbReference type="EMBL" id="CAI2363178.1"/>
    </source>
</evidence>
<dbReference type="EMBL" id="CAMPGE010004334">
    <property type="protein sequence ID" value="CAI2363178.1"/>
    <property type="molecule type" value="Genomic_DNA"/>
</dbReference>
<organism evidence="1 2">
    <name type="scientific">Euplotes crassus</name>
    <dbReference type="NCBI Taxonomy" id="5936"/>
    <lineage>
        <taxon>Eukaryota</taxon>
        <taxon>Sar</taxon>
        <taxon>Alveolata</taxon>
        <taxon>Ciliophora</taxon>
        <taxon>Intramacronucleata</taxon>
        <taxon>Spirotrichea</taxon>
        <taxon>Hypotrichia</taxon>
        <taxon>Euplotida</taxon>
        <taxon>Euplotidae</taxon>
        <taxon>Moneuplotes</taxon>
    </lineage>
</organism>
<dbReference type="Proteomes" id="UP001295684">
    <property type="component" value="Unassembled WGS sequence"/>
</dbReference>
<evidence type="ECO:0000313" key="2">
    <source>
        <dbReference type="Proteomes" id="UP001295684"/>
    </source>
</evidence>
<proteinExistence type="predicted"/>
<keyword evidence="2" id="KW-1185">Reference proteome</keyword>
<dbReference type="AlphaFoldDB" id="A0AAD1X4X1"/>
<gene>
    <name evidence="1" type="ORF">ECRASSUSDP1_LOCUS4508</name>
</gene>
<sequence length="307" mass="35790">MFGFWEIENDSMMKHRIADVNVVDLSESGDSENPPDKKVYSSEEKNLNVTHQEHHILTSPANPKKRMACLIDSDSEAMIDCEDKNEKGSLVKSEYSFEKTEDFKMREGDALIKSNQKTIEKVDDDILRHYHINCQTKFNKMNTIFECSILVNIDELGKKIPKIEIEKKIKEVDKIMEFCSYLNFSARGARFYIVPASFKTMQADQKDKKSLEEEKCKVVSLQDWHKEFIHPESHQLMVTVSFFWVADYLNPKVKIGMMPRKVIDQVVDLFSKIKQMLRSIRIMRESEEDDGESEDFFTPFNLSILTS</sequence>
<protein>
    <submittedName>
        <fullName evidence="1">Uncharacterized protein</fullName>
    </submittedName>
</protein>